<keyword evidence="7 8" id="KW-0472">Membrane</keyword>
<dbReference type="InterPro" id="IPR011992">
    <property type="entry name" value="EF-hand-dom_pair"/>
</dbReference>
<dbReference type="PROSITE" id="PS50222">
    <property type="entry name" value="EF_HAND_2"/>
    <property type="match status" value="3"/>
</dbReference>
<dbReference type="Pfam" id="PF13499">
    <property type="entry name" value="EF-hand_7"/>
    <property type="match status" value="1"/>
</dbReference>
<gene>
    <name evidence="11" type="ORF">PECAL_6P00130</name>
</gene>
<protein>
    <recommendedName>
        <fullName evidence="10">EF-hand domain-containing protein</fullName>
    </recommendedName>
</protein>
<evidence type="ECO:0000313" key="12">
    <source>
        <dbReference type="Proteomes" id="UP000789595"/>
    </source>
</evidence>
<keyword evidence="6" id="KW-1133">Transmembrane helix</keyword>
<keyword evidence="12" id="KW-1185">Reference proteome</keyword>
<dbReference type="InterPro" id="IPR002067">
    <property type="entry name" value="MCP"/>
</dbReference>
<comment type="similarity">
    <text evidence="9">Belongs to the mitochondrial carrier (TC 2.A.29) family.</text>
</comment>
<keyword evidence="5" id="KW-0106">Calcium</keyword>
<dbReference type="GO" id="GO:0005509">
    <property type="term" value="F:calcium ion binding"/>
    <property type="evidence" value="ECO:0007669"/>
    <property type="project" value="InterPro"/>
</dbReference>
<dbReference type="EMBL" id="CAKKNE010000006">
    <property type="protein sequence ID" value="CAH0378428.1"/>
    <property type="molecule type" value="Genomic_DNA"/>
</dbReference>
<comment type="subcellular location">
    <subcellularLocation>
        <location evidence="1">Mitochondrion inner membrane</location>
        <topology evidence="1">Multi-pass membrane protein</topology>
    </subcellularLocation>
</comment>
<dbReference type="OrthoDB" id="270584at2759"/>
<dbReference type="PROSITE" id="PS50920">
    <property type="entry name" value="SOLCAR"/>
    <property type="match status" value="3"/>
</dbReference>
<evidence type="ECO:0000313" key="11">
    <source>
        <dbReference type="EMBL" id="CAH0378428.1"/>
    </source>
</evidence>
<feature type="domain" description="EF-hand" evidence="10">
    <location>
        <begin position="115"/>
        <end position="150"/>
    </location>
</feature>
<keyword evidence="4" id="KW-0677">Repeat</keyword>
<evidence type="ECO:0000256" key="7">
    <source>
        <dbReference type="ARBA" id="ARBA00023136"/>
    </source>
</evidence>
<dbReference type="PRINTS" id="PR00926">
    <property type="entry name" value="MITOCARRIER"/>
</dbReference>
<dbReference type="GO" id="GO:0055085">
    <property type="term" value="P:transmembrane transport"/>
    <property type="evidence" value="ECO:0007669"/>
    <property type="project" value="InterPro"/>
</dbReference>
<accession>A0A8J2T174</accession>
<proteinExistence type="inferred from homology"/>
<dbReference type="Pfam" id="PF00153">
    <property type="entry name" value="Mito_carr"/>
    <property type="match status" value="3"/>
</dbReference>
<feature type="domain" description="EF-hand" evidence="10">
    <location>
        <begin position="5"/>
        <end position="40"/>
    </location>
</feature>
<dbReference type="InterPro" id="IPR018247">
    <property type="entry name" value="EF_Hand_1_Ca_BS"/>
</dbReference>
<dbReference type="PANTHER" id="PTHR24089">
    <property type="entry name" value="SOLUTE CARRIER FAMILY 25"/>
    <property type="match status" value="1"/>
</dbReference>
<dbReference type="InterPro" id="IPR002048">
    <property type="entry name" value="EF_hand_dom"/>
</dbReference>
<keyword evidence="3 8" id="KW-0812">Transmembrane</keyword>
<evidence type="ECO:0000256" key="5">
    <source>
        <dbReference type="ARBA" id="ARBA00022837"/>
    </source>
</evidence>
<dbReference type="Proteomes" id="UP000789595">
    <property type="component" value="Unassembled WGS sequence"/>
</dbReference>
<dbReference type="GO" id="GO:0005743">
    <property type="term" value="C:mitochondrial inner membrane"/>
    <property type="evidence" value="ECO:0007669"/>
    <property type="project" value="UniProtKB-SubCell"/>
</dbReference>
<dbReference type="CDD" id="cd00051">
    <property type="entry name" value="EFh"/>
    <property type="match status" value="1"/>
</dbReference>
<dbReference type="Gene3D" id="1.50.40.10">
    <property type="entry name" value="Mitochondrial carrier domain"/>
    <property type="match status" value="1"/>
</dbReference>
<dbReference type="PROSITE" id="PS00018">
    <property type="entry name" value="EF_HAND_1"/>
    <property type="match status" value="2"/>
</dbReference>
<name>A0A8J2T174_9STRA</name>
<dbReference type="SUPFAM" id="SSF47473">
    <property type="entry name" value="EF-hand"/>
    <property type="match status" value="1"/>
</dbReference>
<evidence type="ECO:0000256" key="6">
    <source>
        <dbReference type="ARBA" id="ARBA00022989"/>
    </source>
</evidence>
<dbReference type="InterPro" id="IPR018108">
    <property type="entry name" value="MCP_transmembrane"/>
</dbReference>
<keyword evidence="2 9" id="KW-0813">Transport</keyword>
<dbReference type="InterPro" id="IPR023395">
    <property type="entry name" value="MCP_dom_sf"/>
</dbReference>
<evidence type="ECO:0000256" key="2">
    <source>
        <dbReference type="ARBA" id="ARBA00022448"/>
    </source>
</evidence>
<sequence length="476" mass="49850">MDEQEHRRKVEAVFRKHDADNSGTIDGSELVTALRALNALPDGSPEAQRKFVDDLLARVEPDDDDASSLTLSEFQKLFDLGRVRAAFHAVDTDGSGNATAAEVAAMLRRLGVPGASLADAKKFIARVDTSGDGTIDLVEFERAFEFVPLASLQAVAARWAALGALPECGGGDLGSATVPVPGLRTWQTVMAGGIGGVASKSVVAPLERVRLAQQTGKAEGLGLFGLMRSIVAAEGWRGLWAGNGTACIRVFPTGAITCTSYVNLLQLTPADDEIDAMEPVYRGGAAAAAALIGQVSTYPIEVVRARVTVSGAPVMKVVREVAAEGGFKSFYGGLAPTLAAVVPFVAVQNASIDLGRHSTGHGAGGAPSYVHLWLVGAFAGCSAQTFTYPLDVLRRRLQVGALADEVARGGWVSAARGVVRREGFGSLFAGIGATYLKSVPSVATIATVCVSMNQYFAQKNKTEHEAKVMRGDHLNV</sequence>
<evidence type="ECO:0000256" key="3">
    <source>
        <dbReference type="ARBA" id="ARBA00022692"/>
    </source>
</evidence>
<feature type="repeat" description="Solcar" evidence="8">
    <location>
        <begin position="367"/>
        <end position="455"/>
    </location>
</feature>
<dbReference type="AlphaFoldDB" id="A0A8J2T174"/>
<evidence type="ECO:0000259" key="10">
    <source>
        <dbReference type="PROSITE" id="PS50222"/>
    </source>
</evidence>
<dbReference type="SUPFAM" id="SSF103506">
    <property type="entry name" value="Mitochondrial carrier"/>
    <property type="match status" value="1"/>
</dbReference>
<dbReference type="SMART" id="SM00054">
    <property type="entry name" value="EFh"/>
    <property type="match status" value="3"/>
</dbReference>
<feature type="repeat" description="Solcar" evidence="8">
    <location>
        <begin position="277"/>
        <end position="358"/>
    </location>
</feature>
<feature type="repeat" description="Solcar" evidence="8">
    <location>
        <begin position="183"/>
        <end position="267"/>
    </location>
</feature>
<evidence type="ECO:0000256" key="1">
    <source>
        <dbReference type="ARBA" id="ARBA00004448"/>
    </source>
</evidence>
<feature type="domain" description="EF-hand" evidence="10">
    <location>
        <begin position="78"/>
        <end position="113"/>
    </location>
</feature>
<organism evidence="11 12">
    <name type="scientific">Pelagomonas calceolata</name>
    <dbReference type="NCBI Taxonomy" id="35677"/>
    <lineage>
        <taxon>Eukaryota</taxon>
        <taxon>Sar</taxon>
        <taxon>Stramenopiles</taxon>
        <taxon>Ochrophyta</taxon>
        <taxon>Pelagophyceae</taxon>
        <taxon>Pelagomonadales</taxon>
        <taxon>Pelagomonadaceae</taxon>
        <taxon>Pelagomonas</taxon>
    </lineage>
</organism>
<dbReference type="Gene3D" id="1.10.238.10">
    <property type="entry name" value="EF-hand"/>
    <property type="match status" value="2"/>
</dbReference>
<reference evidence="11" key="1">
    <citation type="submission" date="2021-11" db="EMBL/GenBank/DDBJ databases">
        <authorList>
            <consortium name="Genoscope - CEA"/>
            <person name="William W."/>
        </authorList>
    </citation>
    <scope>NUCLEOTIDE SEQUENCE</scope>
</reference>
<evidence type="ECO:0000256" key="9">
    <source>
        <dbReference type="RuleBase" id="RU000488"/>
    </source>
</evidence>
<evidence type="ECO:0000256" key="8">
    <source>
        <dbReference type="PROSITE-ProRule" id="PRU00282"/>
    </source>
</evidence>
<evidence type="ECO:0000256" key="4">
    <source>
        <dbReference type="ARBA" id="ARBA00022737"/>
    </source>
</evidence>
<comment type="caution">
    <text evidence="11">The sequence shown here is derived from an EMBL/GenBank/DDBJ whole genome shotgun (WGS) entry which is preliminary data.</text>
</comment>